<proteinExistence type="predicted"/>
<accession>A0A267EPD6</accession>
<protein>
    <submittedName>
        <fullName evidence="2">Uncharacterized protein</fullName>
    </submittedName>
</protein>
<evidence type="ECO:0000313" key="3">
    <source>
        <dbReference type="EMBL" id="PAA79850.1"/>
    </source>
</evidence>
<evidence type="ECO:0000256" key="1">
    <source>
        <dbReference type="SAM" id="SignalP"/>
    </source>
</evidence>
<gene>
    <name evidence="2" type="ORF">BOX15_Mlig020534g1</name>
    <name evidence="3" type="ORF">BOX15_Mlig023778g1</name>
</gene>
<feature type="signal peptide" evidence="1">
    <location>
        <begin position="1"/>
        <end position="21"/>
    </location>
</feature>
<reference evidence="2 4" key="1">
    <citation type="submission" date="2017-06" db="EMBL/GenBank/DDBJ databases">
        <title>A platform for efficient transgenesis in Macrostomum lignano, a flatworm model organism for stem cell research.</title>
        <authorList>
            <person name="Berezikov E."/>
        </authorList>
    </citation>
    <scope>NUCLEOTIDE SEQUENCE [LARGE SCALE GENOMIC DNA]</scope>
    <source>
        <strain evidence="2">DV1</strain>
        <tissue evidence="2">Whole organism</tissue>
    </source>
</reference>
<evidence type="ECO:0000313" key="4">
    <source>
        <dbReference type="Proteomes" id="UP000215902"/>
    </source>
</evidence>
<keyword evidence="4" id="KW-1185">Reference proteome</keyword>
<dbReference type="EMBL" id="NIVC01001847">
    <property type="protein sequence ID" value="PAA63403.1"/>
    <property type="molecule type" value="Genomic_DNA"/>
</dbReference>
<name>A0A267EPD6_9PLAT</name>
<evidence type="ECO:0000313" key="2">
    <source>
        <dbReference type="EMBL" id="PAA63403.1"/>
    </source>
</evidence>
<sequence length="65" mass="7273">MKWEFVLGLLLCVALVASVSGEELPVETLKALEALSNPVESSRMQHEEKAILIKKAVYKPNYNKD</sequence>
<dbReference type="AlphaFoldDB" id="A0A267EPD6"/>
<dbReference type="EMBL" id="NIVC01000613">
    <property type="protein sequence ID" value="PAA79850.1"/>
    <property type="molecule type" value="Genomic_DNA"/>
</dbReference>
<comment type="caution">
    <text evidence="2">The sequence shown here is derived from an EMBL/GenBank/DDBJ whole genome shotgun (WGS) entry which is preliminary data.</text>
</comment>
<keyword evidence="1" id="KW-0732">Signal</keyword>
<dbReference type="Proteomes" id="UP000215902">
    <property type="component" value="Unassembled WGS sequence"/>
</dbReference>
<feature type="chain" id="PRO_5011916037" evidence="1">
    <location>
        <begin position="22"/>
        <end position="65"/>
    </location>
</feature>
<organism evidence="2 4">
    <name type="scientific">Macrostomum lignano</name>
    <dbReference type="NCBI Taxonomy" id="282301"/>
    <lineage>
        <taxon>Eukaryota</taxon>
        <taxon>Metazoa</taxon>
        <taxon>Spiralia</taxon>
        <taxon>Lophotrochozoa</taxon>
        <taxon>Platyhelminthes</taxon>
        <taxon>Rhabditophora</taxon>
        <taxon>Macrostomorpha</taxon>
        <taxon>Macrostomida</taxon>
        <taxon>Macrostomidae</taxon>
        <taxon>Macrostomum</taxon>
    </lineage>
</organism>